<dbReference type="Pfam" id="PF01636">
    <property type="entry name" value="APH"/>
    <property type="match status" value="1"/>
</dbReference>
<dbReference type="Proteomes" id="UP000031307">
    <property type="component" value="Unassembled WGS sequence"/>
</dbReference>
<name>A0A0C1E904_9BACT</name>
<dbReference type="EMBL" id="JSAM01000071">
    <property type="protein sequence ID" value="KIA77647.1"/>
    <property type="molecule type" value="Genomic_DNA"/>
</dbReference>
<proteinExistence type="predicted"/>
<dbReference type="RefSeq" id="WP_006341018.1">
    <property type="nucleotide sequence ID" value="NZ_JASBUT010000006.1"/>
</dbReference>
<dbReference type="SUPFAM" id="SSF56112">
    <property type="entry name" value="Protein kinase-like (PK-like)"/>
    <property type="match status" value="1"/>
</dbReference>
<evidence type="ECO:0000313" key="3">
    <source>
        <dbReference type="Proteomes" id="UP000031307"/>
    </source>
</evidence>
<accession>A0A0C1E904</accession>
<reference evidence="2 3" key="1">
    <citation type="journal article" date="2014" name="Mol. Biol. Evol.">
        <title>Massive expansion of Ubiquitination-related gene families within the Chlamydiae.</title>
        <authorList>
            <person name="Domman D."/>
            <person name="Collingro A."/>
            <person name="Lagkouvardos I."/>
            <person name="Gehre L."/>
            <person name="Weinmaier T."/>
            <person name="Rattei T."/>
            <person name="Subtil A."/>
            <person name="Horn M."/>
        </authorList>
    </citation>
    <scope>NUCLEOTIDE SEQUENCE [LARGE SCALE GENOMIC DNA]</scope>
    <source>
        <strain evidence="2 3">OEW1</strain>
    </source>
</reference>
<dbReference type="OMA" id="WINDFKE"/>
<feature type="domain" description="Aminoglycoside phosphotransferase" evidence="1">
    <location>
        <begin position="56"/>
        <end position="265"/>
    </location>
</feature>
<sequence>MTQMMEALRRFAEDCAQTHFQRLPHEIIIERAVDFVEKTEVQPRVFRIKNLHSNLLFVVKFYPSERFDITMIEHLAAAGGMLGQLKLQKSVINLPFAISQCIEGQTMYYLIAFPAAEGHSLWFYLENGDADILHVAMQKMALSLAELHLKALNVAGEISSTYALQEEHALRFFQKMMKNSPEVLPLDVATITKRFHQLRIEMLAFPSPTGWIHGDAMIHHFFYAIETDKMTLIDFDRFIFAILTDKKMGGPIAYDYAFVINSLWQLGIYAGIDQKVLQRLEKDFTGTYQAHMGNLFPSEQSIRYYSFIYCLKKACLTSKRLEHFSHENSTFIKLNHMLQHLVNKL</sequence>
<dbReference type="AlphaFoldDB" id="A0A0C1E904"/>
<gene>
    <name evidence="2" type="ORF">DB43_GB00090</name>
</gene>
<protein>
    <recommendedName>
        <fullName evidence="1">Aminoglycoside phosphotransferase domain-containing protein</fullName>
    </recommendedName>
</protein>
<evidence type="ECO:0000313" key="2">
    <source>
        <dbReference type="EMBL" id="KIA77647.1"/>
    </source>
</evidence>
<organism evidence="2 3">
    <name type="scientific">Parachlamydia acanthamoebae</name>
    <dbReference type="NCBI Taxonomy" id="83552"/>
    <lineage>
        <taxon>Bacteria</taxon>
        <taxon>Pseudomonadati</taxon>
        <taxon>Chlamydiota</taxon>
        <taxon>Chlamydiia</taxon>
        <taxon>Parachlamydiales</taxon>
        <taxon>Parachlamydiaceae</taxon>
        <taxon>Parachlamydia</taxon>
    </lineage>
</organism>
<dbReference type="InterPro" id="IPR002575">
    <property type="entry name" value="Aminoglycoside_PTrfase"/>
</dbReference>
<dbReference type="InterPro" id="IPR011009">
    <property type="entry name" value="Kinase-like_dom_sf"/>
</dbReference>
<comment type="caution">
    <text evidence="2">The sequence shown here is derived from an EMBL/GenBank/DDBJ whole genome shotgun (WGS) entry which is preliminary data.</text>
</comment>
<evidence type="ECO:0000259" key="1">
    <source>
        <dbReference type="Pfam" id="PF01636"/>
    </source>
</evidence>
<dbReference type="PATRIC" id="fig|83552.4.peg.1176"/>